<comment type="caution">
    <text evidence="2">The sequence shown here is derived from an EMBL/GenBank/DDBJ whole genome shotgun (WGS) entry which is preliminary data.</text>
</comment>
<sequence length="106" mass="11531">MVQANISTVTVQGRPQDRDADLDHLPRFDVETDTGHRYVVTCDGPPVGAPSDWTVTSADDGRPVGHVRLQGAGMPGATEYRFKRAGAFFTGGKQFDLWNAVQSLLE</sequence>
<feature type="region of interest" description="Disordered" evidence="1">
    <location>
        <begin position="1"/>
        <end position="22"/>
    </location>
</feature>
<accession>A0ABT7T1X0</accession>
<protein>
    <recommendedName>
        <fullName evidence="4">Polyketide cyclase</fullName>
    </recommendedName>
</protein>
<keyword evidence="3" id="KW-1185">Reference proteome</keyword>
<name>A0ABT7T1X0_9MICO</name>
<evidence type="ECO:0008006" key="4">
    <source>
        <dbReference type="Google" id="ProtNLM"/>
    </source>
</evidence>
<feature type="compositionally biased region" description="Polar residues" evidence="1">
    <location>
        <begin position="1"/>
        <end position="13"/>
    </location>
</feature>
<evidence type="ECO:0000256" key="1">
    <source>
        <dbReference type="SAM" id="MobiDB-lite"/>
    </source>
</evidence>
<gene>
    <name evidence="2" type="ORF">QUG92_00405</name>
</gene>
<reference evidence="2 3" key="1">
    <citation type="submission" date="2023-06" db="EMBL/GenBank/DDBJ databases">
        <authorList>
            <person name="Feng G."/>
            <person name="Li J."/>
            <person name="Zhu H."/>
        </authorList>
    </citation>
    <scope>NUCLEOTIDE SEQUENCE [LARGE SCALE GENOMIC DNA]</scope>
    <source>
        <strain evidence="2 3">RHCKG23</strain>
    </source>
</reference>
<dbReference type="Proteomes" id="UP001237823">
    <property type="component" value="Unassembled WGS sequence"/>
</dbReference>
<evidence type="ECO:0000313" key="2">
    <source>
        <dbReference type="EMBL" id="MDM7883557.1"/>
    </source>
</evidence>
<dbReference type="RefSeq" id="WP_289457153.1">
    <property type="nucleotide sequence ID" value="NZ_JAUCML010000001.1"/>
</dbReference>
<evidence type="ECO:0000313" key="3">
    <source>
        <dbReference type="Proteomes" id="UP001237823"/>
    </source>
</evidence>
<proteinExistence type="predicted"/>
<organism evidence="2 3">
    <name type="scientific">Curtobacterium citri</name>
    <dbReference type="NCBI Taxonomy" id="3055139"/>
    <lineage>
        <taxon>Bacteria</taxon>
        <taxon>Bacillati</taxon>
        <taxon>Actinomycetota</taxon>
        <taxon>Actinomycetes</taxon>
        <taxon>Micrococcales</taxon>
        <taxon>Microbacteriaceae</taxon>
        <taxon>Curtobacterium</taxon>
    </lineage>
</organism>
<dbReference type="EMBL" id="JAUCML010000001">
    <property type="protein sequence ID" value="MDM7883557.1"/>
    <property type="molecule type" value="Genomic_DNA"/>
</dbReference>